<keyword evidence="1" id="KW-1133">Transmembrane helix</keyword>
<evidence type="ECO:0000313" key="4">
    <source>
        <dbReference type="Proteomes" id="UP001300692"/>
    </source>
</evidence>
<evidence type="ECO:0000259" key="2">
    <source>
        <dbReference type="Pfam" id="PF00535"/>
    </source>
</evidence>
<dbReference type="EC" id="2.4.-.-" evidence="3"/>
<keyword evidence="3" id="KW-0808">Transferase</keyword>
<reference evidence="3 4" key="1">
    <citation type="submission" date="2022-10" db="EMBL/GenBank/DDBJ databases">
        <title>Comparative genomics and taxonomic characterization of three novel marine species of genus Reichenbachiella exhibiting antioxidant and polysaccharide degradation activities.</title>
        <authorList>
            <person name="Muhammad N."/>
            <person name="Lee Y.-J."/>
            <person name="Ko J."/>
            <person name="Kim S.-G."/>
        </authorList>
    </citation>
    <scope>NUCLEOTIDE SEQUENCE [LARGE SCALE GENOMIC DNA]</scope>
    <source>
        <strain evidence="3 4">ABR2-5</strain>
    </source>
</reference>
<sequence length="312" mass="36848">MDQPLVSVICLCYNHVRFVLESLESVLNQSYRHIEMIIVDDASSDGSKEIIQNFLEEYPDVPFINLPNNVGNTTAFNQGLKMAKGKYVIDLACDDVMLPDRIEKQVAFFETQHERVGVIYSDAEYIDEEGKHIKFHFKKKRYEAKEGDIYKDLIGDYFIPPPTMMMRKKVLDELDGYDEDLAYEDFDFWIRSSKMWHYAFQPELLTKIRKVTNSLSTQLYTKTDLQLNSTIMVCEKIMELNQEPEEDRALVKRLKYEVRHAFLTGHRDQVMRMMEMLRELKGMTFLYYVLSAVNLGWNLTWLRRLIHLIKYG</sequence>
<dbReference type="Proteomes" id="UP001300692">
    <property type="component" value="Unassembled WGS sequence"/>
</dbReference>
<dbReference type="Gene3D" id="3.90.550.10">
    <property type="entry name" value="Spore Coat Polysaccharide Biosynthesis Protein SpsA, Chain A"/>
    <property type="match status" value="1"/>
</dbReference>
<dbReference type="RefSeq" id="WP_264138544.1">
    <property type="nucleotide sequence ID" value="NZ_JAOYOD010000001.1"/>
</dbReference>
<dbReference type="PANTHER" id="PTHR22916">
    <property type="entry name" value="GLYCOSYLTRANSFERASE"/>
    <property type="match status" value="1"/>
</dbReference>
<dbReference type="InterPro" id="IPR001173">
    <property type="entry name" value="Glyco_trans_2-like"/>
</dbReference>
<dbReference type="EMBL" id="JAOYOD010000001">
    <property type="protein sequence ID" value="MCV9387724.1"/>
    <property type="molecule type" value="Genomic_DNA"/>
</dbReference>
<dbReference type="PANTHER" id="PTHR22916:SF3">
    <property type="entry name" value="UDP-GLCNAC:BETAGAL BETA-1,3-N-ACETYLGLUCOSAMINYLTRANSFERASE-LIKE PROTEIN 1"/>
    <property type="match status" value="1"/>
</dbReference>
<keyword evidence="4" id="KW-1185">Reference proteome</keyword>
<keyword evidence="1" id="KW-0812">Transmembrane</keyword>
<comment type="caution">
    <text evidence="3">The sequence shown here is derived from an EMBL/GenBank/DDBJ whole genome shotgun (WGS) entry which is preliminary data.</text>
</comment>
<organism evidence="3 4">
    <name type="scientific">Reichenbachiella ulvae</name>
    <dbReference type="NCBI Taxonomy" id="2980104"/>
    <lineage>
        <taxon>Bacteria</taxon>
        <taxon>Pseudomonadati</taxon>
        <taxon>Bacteroidota</taxon>
        <taxon>Cytophagia</taxon>
        <taxon>Cytophagales</taxon>
        <taxon>Reichenbachiellaceae</taxon>
        <taxon>Reichenbachiella</taxon>
    </lineage>
</organism>
<dbReference type="InterPro" id="IPR029044">
    <property type="entry name" value="Nucleotide-diphossugar_trans"/>
</dbReference>
<dbReference type="SUPFAM" id="SSF53448">
    <property type="entry name" value="Nucleotide-diphospho-sugar transferases"/>
    <property type="match status" value="1"/>
</dbReference>
<dbReference type="Pfam" id="PF00535">
    <property type="entry name" value="Glycos_transf_2"/>
    <property type="match status" value="1"/>
</dbReference>
<evidence type="ECO:0000313" key="3">
    <source>
        <dbReference type="EMBL" id="MCV9387724.1"/>
    </source>
</evidence>
<gene>
    <name evidence="3" type="ORF">N7U62_13665</name>
</gene>
<feature type="domain" description="Glycosyltransferase 2-like" evidence="2">
    <location>
        <begin position="7"/>
        <end position="174"/>
    </location>
</feature>
<name>A0ABT3CW03_9BACT</name>
<keyword evidence="3" id="KW-0328">Glycosyltransferase</keyword>
<evidence type="ECO:0000256" key="1">
    <source>
        <dbReference type="SAM" id="Phobius"/>
    </source>
</evidence>
<accession>A0ABT3CW03</accession>
<protein>
    <submittedName>
        <fullName evidence="3">Glycosyltransferase</fullName>
        <ecNumber evidence="3">2.4.-.-</ecNumber>
    </submittedName>
</protein>
<proteinExistence type="predicted"/>
<dbReference type="GO" id="GO:0016757">
    <property type="term" value="F:glycosyltransferase activity"/>
    <property type="evidence" value="ECO:0007669"/>
    <property type="project" value="UniProtKB-KW"/>
</dbReference>
<feature type="transmembrane region" description="Helical" evidence="1">
    <location>
        <begin position="285"/>
        <end position="302"/>
    </location>
</feature>
<keyword evidence="1" id="KW-0472">Membrane</keyword>